<protein>
    <recommendedName>
        <fullName evidence="3">Aspartyl-phosphate phosphatase Spo0E family protein</fullName>
    </recommendedName>
</protein>
<dbReference type="Gene3D" id="4.10.280.10">
    <property type="entry name" value="Helix-loop-helix DNA-binding domain"/>
    <property type="match status" value="1"/>
</dbReference>
<dbReference type="RefSeq" id="WP_209463152.1">
    <property type="nucleotide sequence ID" value="NZ_CP110224.1"/>
</dbReference>
<comment type="caution">
    <text evidence="1">The sequence shown here is derived from an EMBL/GenBank/DDBJ whole genome shotgun (WGS) entry which is preliminary data.</text>
</comment>
<dbReference type="Pfam" id="PF09388">
    <property type="entry name" value="SpoOE-like"/>
    <property type="match status" value="1"/>
</dbReference>
<dbReference type="EMBL" id="JAGGKX010000009">
    <property type="protein sequence ID" value="MBP1969995.1"/>
    <property type="molecule type" value="Genomic_DNA"/>
</dbReference>
<evidence type="ECO:0000313" key="1">
    <source>
        <dbReference type="EMBL" id="MBP1969995.1"/>
    </source>
</evidence>
<reference evidence="1 2" key="1">
    <citation type="submission" date="2021-03" db="EMBL/GenBank/DDBJ databases">
        <title>Genomic Encyclopedia of Type Strains, Phase IV (KMG-IV): sequencing the most valuable type-strain genomes for metagenomic binning, comparative biology and taxonomic classification.</title>
        <authorList>
            <person name="Goeker M."/>
        </authorList>
    </citation>
    <scope>NUCLEOTIDE SEQUENCE [LARGE SCALE GENOMIC DNA]</scope>
    <source>
        <strain evidence="1 2">DSM 25609</strain>
    </source>
</reference>
<dbReference type="InterPro" id="IPR036638">
    <property type="entry name" value="HLH_DNA-bd_sf"/>
</dbReference>
<dbReference type="Proteomes" id="UP001519345">
    <property type="component" value="Unassembled WGS sequence"/>
</dbReference>
<organism evidence="1 2">
    <name type="scientific">Virgibacillus natechei</name>
    <dbReference type="NCBI Taxonomy" id="1216297"/>
    <lineage>
        <taxon>Bacteria</taxon>
        <taxon>Bacillati</taxon>
        <taxon>Bacillota</taxon>
        <taxon>Bacilli</taxon>
        <taxon>Bacillales</taxon>
        <taxon>Bacillaceae</taxon>
        <taxon>Virgibacillus</taxon>
    </lineage>
</organism>
<sequence length="50" mass="5649">MGKAVLLEKIEECRHEMIALSDSHELTSEAVIASSIKLDNLINEYQNYAQ</sequence>
<accession>A0ABS4IHD9</accession>
<dbReference type="SUPFAM" id="SSF140500">
    <property type="entry name" value="BAS1536-like"/>
    <property type="match status" value="1"/>
</dbReference>
<keyword evidence="2" id="KW-1185">Reference proteome</keyword>
<gene>
    <name evidence="1" type="ORF">J2Z83_002103</name>
</gene>
<name>A0ABS4IHD9_9BACI</name>
<dbReference type="InterPro" id="IPR037208">
    <property type="entry name" value="Spo0E-like_sf"/>
</dbReference>
<evidence type="ECO:0008006" key="3">
    <source>
        <dbReference type="Google" id="ProtNLM"/>
    </source>
</evidence>
<evidence type="ECO:0000313" key="2">
    <source>
        <dbReference type="Proteomes" id="UP001519345"/>
    </source>
</evidence>
<dbReference type="InterPro" id="IPR018540">
    <property type="entry name" value="Spo0E-like"/>
</dbReference>
<proteinExistence type="predicted"/>